<evidence type="ECO:0000313" key="3">
    <source>
        <dbReference type="Proteomes" id="UP000582090"/>
    </source>
</evidence>
<dbReference type="Proteomes" id="UP000582090">
    <property type="component" value="Unassembled WGS sequence"/>
</dbReference>
<evidence type="ECO:0000313" key="2">
    <source>
        <dbReference type="EMBL" id="MBB3963919.1"/>
    </source>
</evidence>
<dbReference type="PANTHER" id="PTHR43792">
    <property type="entry name" value="GNAT FAMILY, PUTATIVE (AFU_ORTHOLOGUE AFUA_3G00765)-RELATED-RELATED"/>
    <property type="match status" value="1"/>
</dbReference>
<dbReference type="RefSeq" id="WP_183899597.1">
    <property type="nucleotide sequence ID" value="NZ_JACIDW010000003.1"/>
</dbReference>
<sequence>MTEIPTIETKRLILRPHTVEDFEAYHALWSNDAVVRFISGVASTREQSWGRMLRVAGMWHHMGFGFLAIEEKESGRFVGEAGFLEMKREMQPVSTEGTLETGWALMPEVQGKGYATEALRALIGWAEARFPSRPMSCIIDPDNAASLRLAEKLGFGDARRTNYNGEVILLSRPGTRTV</sequence>
<proteinExistence type="predicted"/>
<dbReference type="Gene3D" id="3.40.630.30">
    <property type="match status" value="1"/>
</dbReference>
<keyword evidence="2" id="KW-0808">Transferase</keyword>
<feature type="domain" description="N-acetyltransferase" evidence="1">
    <location>
        <begin position="12"/>
        <end position="175"/>
    </location>
</feature>
<comment type="caution">
    <text evidence="2">The sequence shown here is derived from an EMBL/GenBank/DDBJ whole genome shotgun (WGS) entry which is preliminary data.</text>
</comment>
<dbReference type="InterPro" id="IPR016181">
    <property type="entry name" value="Acyl_CoA_acyltransferase"/>
</dbReference>
<dbReference type="PROSITE" id="PS51186">
    <property type="entry name" value="GNAT"/>
    <property type="match status" value="1"/>
</dbReference>
<name>A0A7W6CT49_9HYPH</name>
<gene>
    <name evidence="2" type="ORF">GGQ67_001558</name>
</gene>
<dbReference type="SUPFAM" id="SSF55729">
    <property type="entry name" value="Acyl-CoA N-acyltransferases (Nat)"/>
    <property type="match status" value="1"/>
</dbReference>
<evidence type="ECO:0000259" key="1">
    <source>
        <dbReference type="PROSITE" id="PS51186"/>
    </source>
</evidence>
<dbReference type="Pfam" id="PF13302">
    <property type="entry name" value="Acetyltransf_3"/>
    <property type="match status" value="1"/>
</dbReference>
<dbReference type="InterPro" id="IPR051531">
    <property type="entry name" value="N-acetyltransferase"/>
</dbReference>
<reference evidence="2 3" key="1">
    <citation type="submission" date="2020-08" db="EMBL/GenBank/DDBJ databases">
        <title>Genomic Encyclopedia of Type Strains, Phase IV (KMG-IV): sequencing the most valuable type-strain genomes for metagenomic binning, comparative biology and taxonomic classification.</title>
        <authorList>
            <person name="Goeker M."/>
        </authorList>
    </citation>
    <scope>NUCLEOTIDE SEQUENCE [LARGE SCALE GENOMIC DNA]</scope>
    <source>
        <strain evidence="2 3">DSM 26575</strain>
    </source>
</reference>
<accession>A0A7W6CT49</accession>
<dbReference type="AlphaFoldDB" id="A0A7W6CT49"/>
<dbReference type="GO" id="GO:0016747">
    <property type="term" value="F:acyltransferase activity, transferring groups other than amino-acyl groups"/>
    <property type="evidence" value="ECO:0007669"/>
    <property type="project" value="InterPro"/>
</dbReference>
<dbReference type="InterPro" id="IPR000182">
    <property type="entry name" value="GNAT_dom"/>
</dbReference>
<protein>
    <submittedName>
        <fullName evidence="2">RimJ/RimL family protein N-acetyltransferase</fullName>
    </submittedName>
</protein>
<keyword evidence="3" id="KW-1185">Reference proteome</keyword>
<organism evidence="2 3">
    <name type="scientific">Rhizobium metallidurans</name>
    <dbReference type="NCBI Taxonomy" id="1265931"/>
    <lineage>
        <taxon>Bacteria</taxon>
        <taxon>Pseudomonadati</taxon>
        <taxon>Pseudomonadota</taxon>
        <taxon>Alphaproteobacteria</taxon>
        <taxon>Hyphomicrobiales</taxon>
        <taxon>Rhizobiaceae</taxon>
        <taxon>Rhizobium/Agrobacterium group</taxon>
        <taxon>Rhizobium</taxon>
    </lineage>
</organism>
<dbReference type="PANTHER" id="PTHR43792:SF16">
    <property type="entry name" value="N-ACETYLTRANSFERASE DOMAIN-CONTAINING PROTEIN"/>
    <property type="match status" value="1"/>
</dbReference>
<dbReference type="EMBL" id="JACIDW010000003">
    <property type="protein sequence ID" value="MBB3963919.1"/>
    <property type="molecule type" value="Genomic_DNA"/>
</dbReference>